<dbReference type="InterPro" id="IPR013022">
    <property type="entry name" value="Xyl_isomerase-like_TIM-brl"/>
</dbReference>
<reference evidence="2 3" key="1">
    <citation type="submission" date="2019-08" db="EMBL/GenBank/DDBJ databases">
        <title>Deep-cultivation of Planctomycetes and their phenomic and genomic characterization uncovers novel biology.</title>
        <authorList>
            <person name="Wiegand S."/>
            <person name="Jogler M."/>
            <person name="Boedeker C."/>
            <person name="Pinto D."/>
            <person name="Vollmers J."/>
            <person name="Rivas-Marin E."/>
            <person name="Kohn T."/>
            <person name="Peeters S.H."/>
            <person name="Heuer A."/>
            <person name="Rast P."/>
            <person name="Oberbeckmann S."/>
            <person name="Bunk B."/>
            <person name="Jeske O."/>
            <person name="Meyerdierks A."/>
            <person name="Storesund J.E."/>
            <person name="Kallscheuer N."/>
            <person name="Luecker S."/>
            <person name="Lage O.M."/>
            <person name="Pohl T."/>
            <person name="Merkel B.J."/>
            <person name="Hornburger P."/>
            <person name="Mueller R.-W."/>
            <person name="Bruemmer F."/>
            <person name="Labrenz M."/>
            <person name="Spormann A.M."/>
            <person name="Op den Camp H."/>
            <person name="Overmann J."/>
            <person name="Amann R."/>
            <person name="Jetten M.S.M."/>
            <person name="Mascher T."/>
            <person name="Medema M.H."/>
            <person name="Devos D.P."/>
            <person name="Kaster A.-K."/>
            <person name="Ovreas L."/>
            <person name="Rohde M."/>
            <person name="Galperin M.Y."/>
            <person name="Jogler C."/>
        </authorList>
    </citation>
    <scope>NUCLEOTIDE SEQUENCE [LARGE SCALE GENOMIC DNA]</scope>
    <source>
        <strain evidence="2 3">FC18</strain>
    </source>
</reference>
<dbReference type="InterPro" id="IPR050312">
    <property type="entry name" value="IolE/XylAMocC-like"/>
</dbReference>
<dbReference type="RefSeq" id="WP_075083812.1">
    <property type="nucleotide sequence ID" value="NZ_CP042912.1"/>
</dbReference>
<gene>
    <name evidence="2" type="ORF">MFFC18_45480</name>
</gene>
<dbReference type="InterPro" id="IPR036237">
    <property type="entry name" value="Xyl_isomerase-like_sf"/>
</dbReference>
<dbReference type="AlphaFoldDB" id="A0A5B9PCZ4"/>
<dbReference type="Pfam" id="PF01261">
    <property type="entry name" value="AP_endonuc_2"/>
    <property type="match status" value="1"/>
</dbReference>
<evidence type="ECO:0000313" key="3">
    <source>
        <dbReference type="Proteomes" id="UP000322214"/>
    </source>
</evidence>
<dbReference type="Proteomes" id="UP000322214">
    <property type="component" value="Chromosome"/>
</dbReference>
<keyword evidence="3" id="KW-1185">Reference proteome</keyword>
<name>A0A5B9PCZ4_9BACT</name>
<dbReference type="KEGG" id="mff:MFFC18_45480"/>
<feature type="domain" description="Xylose isomerase-like TIM barrel" evidence="1">
    <location>
        <begin position="25"/>
        <end position="295"/>
    </location>
</feature>
<evidence type="ECO:0000259" key="1">
    <source>
        <dbReference type="Pfam" id="PF01261"/>
    </source>
</evidence>
<organism evidence="2 3">
    <name type="scientific">Mariniblastus fucicola</name>
    <dbReference type="NCBI Taxonomy" id="980251"/>
    <lineage>
        <taxon>Bacteria</taxon>
        <taxon>Pseudomonadati</taxon>
        <taxon>Planctomycetota</taxon>
        <taxon>Planctomycetia</taxon>
        <taxon>Pirellulales</taxon>
        <taxon>Pirellulaceae</taxon>
        <taxon>Mariniblastus</taxon>
    </lineage>
</organism>
<evidence type="ECO:0000313" key="2">
    <source>
        <dbReference type="EMBL" id="QEG24627.1"/>
    </source>
</evidence>
<accession>A0A5B9PCZ4</accession>
<dbReference type="SUPFAM" id="SSF51658">
    <property type="entry name" value="Xylose isomerase-like"/>
    <property type="match status" value="1"/>
</dbReference>
<dbReference type="Gene3D" id="3.20.20.150">
    <property type="entry name" value="Divalent-metal-dependent TIM barrel enzymes"/>
    <property type="match status" value="1"/>
</dbReference>
<dbReference type="EMBL" id="CP042912">
    <property type="protein sequence ID" value="QEG24627.1"/>
    <property type="molecule type" value="Genomic_DNA"/>
</dbReference>
<dbReference type="PANTHER" id="PTHR12110:SF21">
    <property type="entry name" value="XYLOSE ISOMERASE-LIKE TIM BARREL DOMAIN-CONTAINING PROTEIN"/>
    <property type="match status" value="1"/>
</dbReference>
<dbReference type="GO" id="GO:0016853">
    <property type="term" value="F:isomerase activity"/>
    <property type="evidence" value="ECO:0007669"/>
    <property type="project" value="UniProtKB-KW"/>
</dbReference>
<sequence>MAKPIFHSSIEGAQHGAKTLDEFLAFAKASGAGGAQPSNYMLQASDDGTSFKSAEEIKDCFEKHELHFDGISAHCPFWVHTSAWTGTKSGHPFIHAQNHDKSPSELESFYEDYLLKLMDLSAECGIKIMPMFWGVAFGWEMATGYPWGFWAGPGFDLLAEGKERFATKTEKLRAHANSLGIYLAHEIHPGTAAVCADEFLMLVDTCDGDKCLTVNADPSHCWEGEDWETRFNKVGDRVYGCHVKNFTIHKNVPLRKMDGNWHNRAMQFTDLATGDLNMTRYAEVMMKIGYASRYCDIMGSETAPLIVEAESNYRDGDRTSADGIAWVRDNLCFDVQEGSFEDAMGA</sequence>
<dbReference type="OrthoDB" id="9779184at2"/>
<protein>
    <submittedName>
        <fullName evidence="2">Xylose isomerase-like TIM barrel</fullName>
    </submittedName>
</protein>
<dbReference type="PANTHER" id="PTHR12110">
    <property type="entry name" value="HYDROXYPYRUVATE ISOMERASE"/>
    <property type="match status" value="1"/>
</dbReference>
<keyword evidence="2" id="KW-0413">Isomerase</keyword>
<proteinExistence type="predicted"/>